<evidence type="ECO:0000313" key="3">
    <source>
        <dbReference type="Proteomes" id="UP000612893"/>
    </source>
</evidence>
<dbReference type="RefSeq" id="WP_338199000.1">
    <property type="nucleotide sequence ID" value="NZ_JAEKNR010000035.1"/>
</dbReference>
<dbReference type="InterPro" id="IPR036551">
    <property type="entry name" value="Flavin_trans-like"/>
</dbReference>
<sequence>MDDAVVNDGRASVLYIVVCAAPPARHVHVLVAMAKQDRWDVCVIATPSARKFIDAAQLQEQTGHPIRSEYKDPGQPDILPPPDAIIIAPATFNTINKWAAGISDTLALGLITEAIGKGLPLVALPFLNIAQARHPAFDRSVHELRQAGVSVLLGPEIYPLHEPGTGSEHLGSYPWHLTLNAVGRAISPARAT</sequence>
<keyword evidence="3" id="KW-1185">Reference proteome</keyword>
<comment type="caution">
    <text evidence="2">The sequence shown here is derived from an EMBL/GenBank/DDBJ whole genome shotgun (WGS) entry which is preliminary data.</text>
</comment>
<dbReference type="PANTHER" id="PTHR14359:SF6">
    <property type="entry name" value="PHOSPHOPANTOTHENOYLCYSTEINE DECARBOXYLASE"/>
    <property type="match status" value="1"/>
</dbReference>
<name>A0A934N5Y1_9BACT</name>
<dbReference type="EMBL" id="JAEKNR010000035">
    <property type="protein sequence ID" value="MBJ7597066.1"/>
    <property type="molecule type" value="Genomic_DNA"/>
</dbReference>
<feature type="domain" description="Flavoprotein" evidence="1">
    <location>
        <begin position="17"/>
        <end position="137"/>
    </location>
</feature>
<evidence type="ECO:0000313" key="2">
    <source>
        <dbReference type="EMBL" id="MBJ7597066.1"/>
    </source>
</evidence>
<accession>A0A934N5Y1</accession>
<reference evidence="2" key="1">
    <citation type="submission" date="2020-10" db="EMBL/GenBank/DDBJ databases">
        <title>Ca. Dormibacterota MAGs.</title>
        <authorList>
            <person name="Montgomery K."/>
        </authorList>
    </citation>
    <scope>NUCLEOTIDE SEQUENCE [LARGE SCALE GENOMIC DNA]</scope>
    <source>
        <strain evidence="2">SC8812_S17_10</strain>
    </source>
</reference>
<protein>
    <submittedName>
        <fullName evidence="2">Flavoprotein</fullName>
    </submittedName>
</protein>
<dbReference type="Gene3D" id="3.40.50.1950">
    <property type="entry name" value="Flavin prenyltransferase-like"/>
    <property type="match status" value="1"/>
</dbReference>
<dbReference type="Proteomes" id="UP000612893">
    <property type="component" value="Unassembled WGS sequence"/>
</dbReference>
<proteinExistence type="predicted"/>
<dbReference type="InterPro" id="IPR003382">
    <property type="entry name" value="Flavoprotein"/>
</dbReference>
<evidence type="ECO:0000259" key="1">
    <source>
        <dbReference type="Pfam" id="PF02441"/>
    </source>
</evidence>
<gene>
    <name evidence="2" type="ORF">JF922_03130</name>
</gene>
<organism evidence="2 3">
    <name type="scientific">Candidatus Nephthysia bennettiae</name>
    <dbReference type="NCBI Taxonomy" id="3127016"/>
    <lineage>
        <taxon>Bacteria</taxon>
        <taxon>Bacillati</taxon>
        <taxon>Candidatus Dormiibacterota</taxon>
        <taxon>Candidatus Dormibacteria</taxon>
        <taxon>Candidatus Dormibacterales</taxon>
        <taxon>Candidatus Dormibacteraceae</taxon>
        <taxon>Candidatus Nephthysia</taxon>
    </lineage>
</organism>
<dbReference type="PANTHER" id="PTHR14359">
    <property type="entry name" value="HOMO-OLIGOMERIC FLAVIN CONTAINING CYS DECARBOXYLASE FAMILY"/>
    <property type="match status" value="1"/>
</dbReference>
<dbReference type="SUPFAM" id="SSF52507">
    <property type="entry name" value="Homo-oligomeric flavin-containing Cys decarboxylases, HFCD"/>
    <property type="match status" value="1"/>
</dbReference>
<dbReference type="Pfam" id="PF02441">
    <property type="entry name" value="Flavoprotein"/>
    <property type="match status" value="1"/>
</dbReference>
<dbReference type="AlphaFoldDB" id="A0A934N5Y1"/>